<reference evidence="1" key="1">
    <citation type="submission" date="2018-11" db="EMBL/GenBank/DDBJ databases">
        <authorList>
            <person name="Alioto T."/>
            <person name="Alioto T."/>
        </authorList>
    </citation>
    <scope>NUCLEOTIDE SEQUENCE</scope>
</reference>
<dbReference type="InterPro" id="IPR011029">
    <property type="entry name" value="DEATH-like_dom_sf"/>
</dbReference>
<dbReference type="AlphaFoldDB" id="A0A8B6GZK8"/>
<dbReference type="OrthoDB" id="6192040at2759"/>
<gene>
    <name evidence="1" type="ORF">MGAL_10B078922</name>
</gene>
<dbReference type="Proteomes" id="UP000596742">
    <property type="component" value="Unassembled WGS sequence"/>
</dbReference>
<keyword evidence="2" id="KW-1185">Reference proteome</keyword>
<comment type="caution">
    <text evidence="1">The sequence shown here is derived from an EMBL/GenBank/DDBJ whole genome shotgun (WGS) entry which is preliminary data.</text>
</comment>
<evidence type="ECO:0000313" key="2">
    <source>
        <dbReference type="Proteomes" id="UP000596742"/>
    </source>
</evidence>
<dbReference type="Gene3D" id="1.10.533.10">
    <property type="entry name" value="Death Domain, Fas"/>
    <property type="match status" value="1"/>
</dbReference>
<sequence>MELKAQDEESIMIIQLRRLFSSSSKGDSDTMKELKIRLKHHLPKDVQESGKEFQDVFDALVLGKKISLGDYRFLTEALLDIHTEAVMIIEKYQTKIKEILGNIDFKSKNIKKDTDKVSEVRCNCDEIEPDINIDVSDIVEKHTLQLQEKFSKIGSHNLKAAQVVKPKTN</sequence>
<dbReference type="EMBL" id="UYJE01009230">
    <property type="protein sequence ID" value="VDI71451.1"/>
    <property type="molecule type" value="Genomic_DNA"/>
</dbReference>
<accession>A0A8B6GZK8</accession>
<dbReference type="SUPFAM" id="SSF47986">
    <property type="entry name" value="DEATH domain"/>
    <property type="match status" value="1"/>
</dbReference>
<name>A0A8B6GZK8_MYTGA</name>
<proteinExistence type="predicted"/>
<protein>
    <submittedName>
        <fullName evidence="1">Uncharacterized protein</fullName>
    </submittedName>
</protein>
<evidence type="ECO:0000313" key="1">
    <source>
        <dbReference type="EMBL" id="VDI71451.1"/>
    </source>
</evidence>
<organism evidence="1 2">
    <name type="scientific">Mytilus galloprovincialis</name>
    <name type="common">Mediterranean mussel</name>
    <dbReference type="NCBI Taxonomy" id="29158"/>
    <lineage>
        <taxon>Eukaryota</taxon>
        <taxon>Metazoa</taxon>
        <taxon>Spiralia</taxon>
        <taxon>Lophotrochozoa</taxon>
        <taxon>Mollusca</taxon>
        <taxon>Bivalvia</taxon>
        <taxon>Autobranchia</taxon>
        <taxon>Pteriomorphia</taxon>
        <taxon>Mytilida</taxon>
        <taxon>Mytiloidea</taxon>
        <taxon>Mytilidae</taxon>
        <taxon>Mytilinae</taxon>
        <taxon>Mytilus</taxon>
    </lineage>
</organism>